<name>A0A438M773_9ACTN</name>
<feature type="transmembrane region" description="Helical" evidence="24">
    <location>
        <begin position="31"/>
        <end position="50"/>
    </location>
</feature>
<dbReference type="RefSeq" id="WP_206641535.1">
    <property type="nucleotide sequence ID" value="NZ_SAUN01000001.1"/>
</dbReference>
<evidence type="ECO:0000256" key="21">
    <source>
        <dbReference type="ARBA" id="ARBA00032396"/>
    </source>
</evidence>
<evidence type="ECO:0000256" key="8">
    <source>
        <dbReference type="ARBA" id="ARBA00022475"/>
    </source>
</evidence>
<comment type="catalytic activity">
    <reaction evidence="1">
        <text>a 1,2-diacyl-sn-glycero-3-phosphate + CTP + H(+) = a CDP-1,2-diacyl-sn-glycerol + diphosphate</text>
        <dbReference type="Rhea" id="RHEA:16229"/>
        <dbReference type="ChEBI" id="CHEBI:15378"/>
        <dbReference type="ChEBI" id="CHEBI:33019"/>
        <dbReference type="ChEBI" id="CHEBI:37563"/>
        <dbReference type="ChEBI" id="CHEBI:58332"/>
        <dbReference type="ChEBI" id="CHEBI:58608"/>
        <dbReference type="EC" id="2.7.7.41"/>
    </reaction>
</comment>
<keyword evidence="14" id="KW-0443">Lipid metabolism</keyword>
<keyword evidence="10 25" id="KW-0808">Transferase</keyword>
<feature type="transmembrane region" description="Helical" evidence="24">
    <location>
        <begin position="82"/>
        <end position="99"/>
    </location>
</feature>
<dbReference type="Proteomes" id="UP000284824">
    <property type="component" value="Unassembled WGS sequence"/>
</dbReference>
<dbReference type="GO" id="GO:0005886">
    <property type="term" value="C:plasma membrane"/>
    <property type="evidence" value="ECO:0007669"/>
    <property type="project" value="UniProtKB-SubCell"/>
</dbReference>
<proteinExistence type="inferred from homology"/>
<evidence type="ECO:0000256" key="19">
    <source>
        <dbReference type="ARBA" id="ARBA00031825"/>
    </source>
</evidence>
<evidence type="ECO:0000256" key="14">
    <source>
        <dbReference type="ARBA" id="ARBA00023098"/>
    </source>
</evidence>
<accession>A0A438M773</accession>
<keyword evidence="16" id="KW-0594">Phospholipid biosynthesis</keyword>
<keyword evidence="11 24" id="KW-0812">Transmembrane</keyword>
<evidence type="ECO:0000256" key="23">
    <source>
        <dbReference type="ARBA" id="ARBA00033406"/>
    </source>
</evidence>
<evidence type="ECO:0000313" key="26">
    <source>
        <dbReference type="Proteomes" id="UP000284824"/>
    </source>
</evidence>
<evidence type="ECO:0000256" key="4">
    <source>
        <dbReference type="ARBA" id="ARBA00005189"/>
    </source>
</evidence>
<dbReference type="PANTHER" id="PTHR46382:SF1">
    <property type="entry name" value="PHOSPHATIDATE CYTIDYLYLTRANSFERASE"/>
    <property type="match status" value="1"/>
</dbReference>
<feature type="transmembrane region" description="Helical" evidence="24">
    <location>
        <begin position="196"/>
        <end position="222"/>
    </location>
</feature>
<dbReference type="GO" id="GO:0016024">
    <property type="term" value="P:CDP-diacylglycerol biosynthetic process"/>
    <property type="evidence" value="ECO:0007669"/>
    <property type="project" value="TreeGrafter"/>
</dbReference>
<feature type="transmembrane region" description="Helical" evidence="24">
    <location>
        <begin position="130"/>
        <end position="149"/>
    </location>
</feature>
<evidence type="ECO:0000256" key="9">
    <source>
        <dbReference type="ARBA" id="ARBA00022516"/>
    </source>
</evidence>
<evidence type="ECO:0000256" key="12">
    <source>
        <dbReference type="ARBA" id="ARBA00022695"/>
    </source>
</evidence>
<protein>
    <recommendedName>
        <fullName evidence="7">Phosphatidate cytidylyltransferase</fullName>
        <ecNumber evidence="6">2.7.7.41</ecNumber>
    </recommendedName>
    <alternativeName>
        <fullName evidence="20">CDP-DAG synthase</fullName>
    </alternativeName>
    <alternativeName>
        <fullName evidence="22">CDP-DG synthase</fullName>
    </alternativeName>
    <alternativeName>
        <fullName evidence="18">CDP-diacylglycerol synthase</fullName>
    </alternativeName>
    <alternativeName>
        <fullName evidence="21">CDP-diglyceride pyrophosphorylase</fullName>
    </alternativeName>
    <alternativeName>
        <fullName evidence="23">CDP-diglyceride synthase</fullName>
    </alternativeName>
    <alternativeName>
        <fullName evidence="19">CTP:phosphatidate cytidylyltransferase</fullName>
    </alternativeName>
</protein>
<keyword evidence="13 24" id="KW-1133">Transmembrane helix</keyword>
<comment type="similarity">
    <text evidence="5">Belongs to the CDS family.</text>
</comment>
<keyword evidence="17" id="KW-1208">Phospholipid metabolism</keyword>
<evidence type="ECO:0000256" key="13">
    <source>
        <dbReference type="ARBA" id="ARBA00022989"/>
    </source>
</evidence>
<evidence type="ECO:0000256" key="6">
    <source>
        <dbReference type="ARBA" id="ARBA00012487"/>
    </source>
</evidence>
<evidence type="ECO:0000256" key="24">
    <source>
        <dbReference type="SAM" id="Phobius"/>
    </source>
</evidence>
<evidence type="ECO:0000256" key="16">
    <source>
        <dbReference type="ARBA" id="ARBA00023209"/>
    </source>
</evidence>
<evidence type="ECO:0000256" key="17">
    <source>
        <dbReference type="ARBA" id="ARBA00023264"/>
    </source>
</evidence>
<comment type="pathway">
    <text evidence="4">Lipid metabolism.</text>
</comment>
<dbReference type="EC" id="2.7.7.41" evidence="6"/>
<sequence>MTDVGDLIPYLAGALAAGGIAVAVSRRREYVLRWCAWAVAVPVVVAALYLGPGGAAVLAAAAGVGCAVEYGRLTSLPRPDRVVLTLAVPVAPLAAWLAPAQLPRVLAAVVLVVALVPLLAGDAAGGLNRLCLDVFGVVWFAPLIGVVLLGPAVLALFAAVSVADITASFGGRLLGGPRLSPLSPAKHWSGLPAGAVAGLAMLALLGTFTLPLAVAVTVGAPLGDLLESMIKRGVEAKDSASWLAGAGGLLDRLDSLLLALALAMLLGA</sequence>
<gene>
    <name evidence="25" type="ORF">EDD27_4115</name>
</gene>
<keyword evidence="15 24" id="KW-0472">Membrane</keyword>
<feature type="transmembrane region" description="Helical" evidence="24">
    <location>
        <begin position="105"/>
        <end position="123"/>
    </location>
</feature>
<evidence type="ECO:0000256" key="2">
    <source>
        <dbReference type="ARBA" id="ARBA00004651"/>
    </source>
</evidence>
<reference evidence="25 26" key="1">
    <citation type="submission" date="2019-01" db="EMBL/GenBank/DDBJ databases">
        <title>Sequencing the genomes of 1000 actinobacteria strains.</title>
        <authorList>
            <person name="Klenk H.-P."/>
        </authorList>
    </citation>
    <scope>NUCLEOTIDE SEQUENCE [LARGE SCALE GENOMIC DNA]</scope>
    <source>
        <strain evidence="25 26">DSM 43925</strain>
    </source>
</reference>
<dbReference type="EMBL" id="SAUN01000001">
    <property type="protein sequence ID" value="RVX41564.1"/>
    <property type="molecule type" value="Genomic_DNA"/>
</dbReference>
<evidence type="ECO:0000313" key="25">
    <source>
        <dbReference type="EMBL" id="RVX41564.1"/>
    </source>
</evidence>
<evidence type="ECO:0000256" key="7">
    <source>
        <dbReference type="ARBA" id="ARBA00019373"/>
    </source>
</evidence>
<evidence type="ECO:0000256" key="1">
    <source>
        <dbReference type="ARBA" id="ARBA00001698"/>
    </source>
</evidence>
<evidence type="ECO:0000256" key="10">
    <source>
        <dbReference type="ARBA" id="ARBA00022679"/>
    </source>
</evidence>
<comment type="caution">
    <text evidence="25">The sequence shown here is derived from an EMBL/GenBank/DDBJ whole genome shotgun (WGS) entry which is preliminary data.</text>
</comment>
<comment type="pathway">
    <text evidence="3">Phospholipid metabolism; CDP-diacylglycerol biosynthesis; CDP-diacylglycerol from sn-glycerol 3-phosphate: step 3/3.</text>
</comment>
<dbReference type="GO" id="GO:0004605">
    <property type="term" value="F:phosphatidate cytidylyltransferase activity"/>
    <property type="evidence" value="ECO:0007669"/>
    <property type="project" value="UniProtKB-EC"/>
</dbReference>
<evidence type="ECO:0000256" key="15">
    <source>
        <dbReference type="ARBA" id="ARBA00023136"/>
    </source>
</evidence>
<organism evidence="25 26">
    <name type="scientific">Nonomuraea polychroma</name>
    <dbReference type="NCBI Taxonomy" id="46176"/>
    <lineage>
        <taxon>Bacteria</taxon>
        <taxon>Bacillati</taxon>
        <taxon>Actinomycetota</taxon>
        <taxon>Actinomycetes</taxon>
        <taxon>Streptosporangiales</taxon>
        <taxon>Streptosporangiaceae</taxon>
        <taxon>Nonomuraea</taxon>
    </lineage>
</organism>
<dbReference type="PANTHER" id="PTHR46382">
    <property type="entry name" value="PHOSPHATIDATE CYTIDYLYLTRANSFERASE"/>
    <property type="match status" value="1"/>
</dbReference>
<evidence type="ECO:0000256" key="20">
    <source>
        <dbReference type="ARBA" id="ARBA00032253"/>
    </source>
</evidence>
<evidence type="ECO:0000256" key="18">
    <source>
        <dbReference type="ARBA" id="ARBA00029893"/>
    </source>
</evidence>
<keyword evidence="8" id="KW-1003">Cell membrane</keyword>
<feature type="transmembrane region" description="Helical" evidence="24">
    <location>
        <begin position="7"/>
        <end position="24"/>
    </location>
</feature>
<keyword evidence="9" id="KW-0444">Lipid biosynthesis</keyword>
<evidence type="ECO:0000256" key="3">
    <source>
        <dbReference type="ARBA" id="ARBA00005119"/>
    </source>
</evidence>
<evidence type="ECO:0000256" key="22">
    <source>
        <dbReference type="ARBA" id="ARBA00032743"/>
    </source>
</evidence>
<evidence type="ECO:0000256" key="11">
    <source>
        <dbReference type="ARBA" id="ARBA00022692"/>
    </source>
</evidence>
<dbReference type="Pfam" id="PF01148">
    <property type="entry name" value="CTP_transf_1"/>
    <property type="match status" value="1"/>
</dbReference>
<keyword evidence="26" id="KW-1185">Reference proteome</keyword>
<evidence type="ECO:0000256" key="5">
    <source>
        <dbReference type="ARBA" id="ARBA00010185"/>
    </source>
</evidence>
<keyword evidence="12 25" id="KW-0548">Nucleotidyltransferase</keyword>
<dbReference type="AlphaFoldDB" id="A0A438M773"/>
<comment type="subcellular location">
    <subcellularLocation>
        <location evidence="2">Cell membrane</location>
        <topology evidence="2">Multi-pass membrane protein</topology>
    </subcellularLocation>
</comment>